<dbReference type="Pfam" id="PF00060">
    <property type="entry name" value="Lig_chan"/>
    <property type="match status" value="1"/>
</dbReference>
<gene>
    <name evidence="13" type="ORF">RJ639_034774</name>
</gene>
<evidence type="ECO:0000259" key="12">
    <source>
        <dbReference type="SMART" id="SM00079"/>
    </source>
</evidence>
<evidence type="ECO:0000256" key="5">
    <source>
        <dbReference type="ARBA" id="ARBA00023065"/>
    </source>
</evidence>
<keyword evidence="14" id="KW-1185">Reference proteome</keyword>
<accession>A0AA88WYW4</accession>
<feature type="transmembrane region" description="Helical" evidence="11">
    <location>
        <begin position="194"/>
        <end position="216"/>
    </location>
</feature>
<keyword evidence="3 11" id="KW-0812">Transmembrane</keyword>
<evidence type="ECO:0000256" key="11">
    <source>
        <dbReference type="SAM" id="Phobius"/>
    </source>
</evidence>
<feature type="non-terminal residue" evidence="13">
    <location>
        <position position="330"/>
    </location>
</feature>
<dbReference type="SUPFAM" id="SSF53850">
    <property type="entry name" value="Periplasmic binding protein-like II"/>
    <property type="match status" value="1"/>
</dbReference>
<evidence type="ECO:0000256" key="4">
    <source>
        <dbReference type="ARBA" id="ARBA00022989"/>
    </source>
</evidence>
<organism evidence="13 14">
    <name type="scientific">Escallonia herrerae</name>
    <dbReference type="NCBI Taxonomy" id="1293975"/>
    <lineage>
        <taxon>Eukaryota</taxon>
        <taxon>Viridiplantae</taxon>
        <taxon>Streptophyta</taxon>
        <taxon>Embryophyta</taxon>
        <taxon>Tracheophyta</taxon>
        <taxon>Spermatophyta</taxon>
        <taxon>Magnoliopsida</taxon>
        <taxon>eudicotyledons</taxon>
        <taxon>Gunneridae</taxon>
        <taxon>Pentapetalae</taxon>
        <taxon>asterids</taxon>
        <taxon>campanulids</taxon>
        <taxon>Escalloniales</taxon>
        <taxon>Escalloniaceae</taxon>
        <taxon>Escallonia</taxon>
    </lineage>
</organism>
<evidence type="ECO:0000256" key="3">
    <source>
        <dbReference type="ARBA" id="ARBA00022692"/>
    </source>
</evidence>
<dbReference type="EMBL" id="JAVXUP010000171">
    <property type="protein sequence ID" value="KAK3035569.1"/>
    <property type="molecule type" value="Genomic_DNA"/>
</dbReference>
<sequence length="330" mass="36093">EKLVSNLSRFVVIVWVFVVLVLTSSYTASLTSMLTVQQLQPAFTDITELMKNGEYVGYQKGSFIAGLLEGMKFDGSKFKTYSTFEEYHEALSNGSRNGGVAAIVDELPYIRLFLAKYCTKYTIVGPTYKTAGFGFAFPKGSPLVPDVSRAVLDMTEGEKMRKISRQWLGDDVSCPEQNGAMVTSDSLTPDSFRGLFLIAGISLGSALILFLLRFLYKIREILASEDSVWEKLVKIAKKFDELEEESPSASKNASTAKVAAETAVAPLVSQAMVPDCSRSPTAGEAIISQDEGFPITELGSPYHDAVTIQETTEPKVDCFEIEPSHSTSSM</sequence>
<keyword evidence="10" id="KW-0407">Ion channel</keyword>
<keyword evidence="6 11" id="KW-0472">Membrane</keyword>
<dbReference type="FunFam" id="3.40.190.10:FF:000195">
    <property type="entry name" value="Glutamate receptor 2.7"/>
    <property type="match status" value="1"/>
</dbReference>
<evidence type="ECO:0000256" key="6">
    <source>
        <dbReference type="ARBA" id="ARBA00023136"/>
    </source>
</evidence>
<keyword evidence="9" id="KW-1071">Ligand-gated ion channel</keyword>
<evidence type="ECO:0000256" key="1">
    <source>
        <dbReference type="ARBA" id="ARBA00004141"/>
    </source>
</evidence>
<evidence type="ECO:0000313" key="13">
    <source>
        <dbReference type="EMBL" id="KAK3035569.1"/>
    </source>
</evidence>
<keyword evidence="7" id="KW-0675">Receptor</keyword>
<keyword evidence="5" id="KW-0406">Ion transport</keyword>
<dbReference type="AlphaFoldDB" id="A0AA88WYW4"/>
<comment type="caution">
    <text evidence="13">The sequence shown here is derived from an EMBL/GenBank/DDBJ whole genome shotgun (WGS) entry which is preliminary data.</text>
</comment>
<evidence type="ECO:0000256" key="7">
    <source>
        <dbReference type="ARBA" id="ARBA00023170"/>
    </source>
</evidence>
<proteinExistence type="predicted"/>
<dbReference type="Gene3D" id="1.10.287.70">
    <property type="match status" value="1"/>
</dbReference>
<evidence type="ECO:0000313" key="14">
    <source>
        <dbReference type="Proteomes" id="UP001188597"/>
    </source>
</evidence>
<evidence type="ECO:0000256" key="9">
    <source>
        <dbReference type="ARBA" id="ARBA00023286"/>
    </source>
</evidence>
<keyword evidence="2" id="KW-0813">Transport</keyword>
<dbReference type="Proteomes" id="UP001188597">
    <property type="component" value="Unassembled WGS sequence"/>
</dbReference>
<dbReference type="InterPro" id="IPR015683">
    <property type="entry name" value="Ionotropic_Glu_rcpt"/>
</dbReference>
<evidence type="ECO:0000256" key="8">
    <source>
        <dbReference type="ARBA" id="ARBA00023180"/>
    </source>
</evidence>
<protein>
    <recommendedName>
        <fullName evidence="12">Ionotropic glutamate receptor C-terminal domain-containing protein</fullName>
    </recommendedName>
</protein>
<dbReference type="GO" id="GO:0015276">
    <property type="term" value="F:ligand-gated monoatomic ion channel activity"/>
    <property type="evidence" value="ECO:0007669"/>
    <property type="project" value="InterPro"/>
</dbReference>
<comment type="subcellular location">
    <subcellularLocation>
        <location evidence="1">Membrane</location>
        <topology evidence="1">Multi-pass membrane protein</topology>
    </subcellularLocation>
</comment>
<feature type="domain" description="Ionotropic glutamate receptor C-terminal" evidence="12">
    <location>
        <begin position="9"/>
        <end position="170"/>
    </location>
</feature>
<dbReference type="Gene3D" id="3.40.190.10">
    <property type="entry name" value="Periplasmic binding protein-like II"/>
    <property type="match status" value="1"/>
</dbReference>
<reference evidence="13" key="1">
    <citation type="submission" date="2022-12" db="EMBL/GenBank/DDBJ databases">
        <title>Draft genome assemblies for two species of Escallonia (Escalloniales).</title>
        <authorList>
            <person name="Chanderbali A."/>
            <person name="Dervinis C."/>
            <person name="Anghel I."/>
            <person name="Soltis D."/>
            <person name="Soltis P."/>
            <person name="Zapata F."/>
        </authorList>
    </citation>
    <scope>NUCLEOTIDE SEQUENCE</scope>
    <source>
        <strain evidence="13">UCBG64.0493</strain>
        <tissue evidence="13">Leaf</tissue>
    </source>
</reference>
<evidence type="ECO:0000256" key="10">
    <source>
        <dbReference type="ARBA" id="ARBA00023303"/>
    </source>
</evidence>
<dbReference type="SMART" id="SM00079">
    <property type="entry name" value="PBPe"/>
    <property type="match status" value="1"/>
</dbReference>
<evidence type="ECO:0000256" key="2">
    <source>
        <dbReference type="ARBA" id="ARBA00022448"/>
    </source>
</evidence>
<dbReference type="GO" id="GO:0016020">
    <property type="term" value="C:membrane"/>
    <property type="evidence" value="ECO:0007669"/>
    <property type="project" value="UniProtKB-SubCell"/>
</dbReference>
<keyword evidence="4 11" id="KW-1133">Transmembrane helix</keyword>
<name>A0AA88WYW4_9ASTE</name>
<dbReference type="InterPro" id="IPR001320">
    <property type="entry name" value="Iontro_rcpt_C"/>
</dbReference>
<keyword evidence="8" id="KW-0325">Glycoprotein</keyword>
<dbReference type="PANTHER" id="PTHR18966">
    <property type="entry name" value="IONOTROPIC GLUTAMATE RECEPTOR"/>
    <property type="match status" value="1"/>
</dbReference>